<dbReference type="Proteomes" id="UP001432014">
    <property type="component" value="Chromosome"/>
</dbReference>
<keyword evidence="3" id="KW-1185">Reference proteome</keyword>
<accession>A0ABZ1WCF0</accession>
<dbReference type="EMBL" id="CP108482">
    <property type="protein sequence ID" value="WUS58521.1"/>
    <property type="molecule type" value="Genomic_DNA"/>
</dbReference>
<dbReference type="RefSeq" id="WP_329495252.1">
    <property type="nucleotide sequence ID" value="NZ_CP108460.1"/>
</dbReference>
<reference evidence="2 3" key="1">
    <citation type="submission" date="2022-10" db="EMBL/GenBank/DDBJ databases">
        <title>The complete genomes of actinobacterial strains from the NBC collection.</title>
        <authorList>
            <person name="Joergensen T.S."/>
            <person name="Alvarez Arevalo M."/>
            <person name="Sterndorff E.B."/>
            <person name="Faurdal D."/>
            <person name="Vuksanovic O."/>
            <person name="Mourched A.-S."/>
            <person name="Charusanti P."/>
            <person name="Shaw S."/>
            <person name="Blin K."/>
            <person name="Weber T."/>
        </authorList>
    </citation>
    <scope>NUCLEOTIDE SEQUENCE [LARGE SCALE GENOMIC DNA]</scope>
    <source>
        <strain evidence="2 3">NBC_01247</strain>
    </source>
</reference>
<feature type="region of interest" description="Disordered" evidence="1">
    <location>
        <begin position="71"/>
        <end position="94"/>
    </location>
</feature>
<evidence type="ECO:0000256" key="1">
    <source>
        <dbReference type="SAM" id="MobiDB-lite"/>
    </source>
</evidence>
<proteinExistence type="predicted"/>
<evidence type="ECO:0000313" key="3">
    <source>
        <dbReference type="Proteomes" id="UP001432014"/>
    </source>
</evidence>
<name>A0ABZ1WCF0_9ACTN</name>
<evidence type="ECO:0008006" key="4">
    <source>
        <dbReference type="Google" id="ProtNLM"/>
    </source>
</evidence>
<feature type="compositionally biased region" description="Polar residues" evidence="1">
    <location>
        <begin position="84"/>
        <end position="93"/>
    </location>
</feature>
<protein>
    <recommendedName>
        <fullName evidence="4">Immunity protein 35 domain-containing protein</fullName>
    </recommendedName>
</protein>
<sequence>MLTEDEATALVMEQLALVEEKYWRNRPGRERPAGPESLFAIGRMDQVSFGWIAYWTFREIVEGRATGPRLGGNGPFLVDRENGTVHQAGTGRSPQHYVAEYERARRPG</sequence>
<organism evidence="2 3">
    <name type="scientific">Kitasatospora herbaricolor</name>
    <dbReference type="NCBI Taxonomy" id="68217"/>
    <lineage>
        <taxon>Bacteria</taxon>
        <taxon>Bacillati</taxon>
        <taxon>Actinomycetota</taxon>
        <taxon>Actinomycetes</taxon>
        <taxon>Kitasatosporales</taxon>
        <taxon>Streptomycetaceae</taxon>
        <taxon>Kitasatospora</taxon>
    </lineage>
</organism>
<evidence type="ECO:0000313" key="2">
    <source>
        <dbReference type="EMBL" id="WUS58521.1"/>
    </source>
</evidence>
<gene>
    <name evidence="2" type="ORF">OG469_25195</name>
</gene>